<evidence type="ECO:0000256" key="3">
    <source>
        <dbReference type="ARBA" id="ARBA00022553"/>
    </source>
</evidence>
<feature type="transmembrane region" description="Helical" evidence="8">
    <location>
        <begin position="49"/>
        <end position="72"/>
    </location>
</feature>
<dbReference type="InterPro" id="IPR050428">
    <property type="entry name" value="TCS_sensor_his_kinase"/>
</dbReference>
<dbReference type="GO" id="GO:0000160">
    <property type="term" value="P:phosphorelay signal transduction system"/>
    <property type="evidence" value="ECO:0007669"/>
    <property type="project" value="TreeGrafter"/>
</dbReference>
<feature type="domain" description="Histidine kinase/HSP90-like ATPase" evidence="9">
    <location>
        <begin position="326"/>
        <end position="436"/>
    </location>
</feature>
<keyword evidence="6" id="KW-0175">Coiled coil</keyword>
<dbReference type="SUPFAM" id="SSF55874">
    <property type="entry name" value="ATPase domain of HSP90 chaperone/DNA topoisomerase II/histidine kinase"/>
    <property type="match status" value="1"/>
</dbReference>
<dbReference type="InterPro" id="IPR003594">
    <property type="entry name" value="HATPase_dom"/>
</dbReference>
<proteinExistence type="predicted"/>
<evidence type="ECO:0000256" key="1">
    <source>
        <dbReference type="ARBA" id="ARBA00000085"/>
    </source>
</evidence>
<comment type="catalytic activity">
    <reaction evidence="1">
        <text>ATP + protein L-histidine = ADP + protein N-phospho-L-histidine.</text>
        <dbReference type="EC" id="2.7.13.3"/>
    </reaction>
</comment>
<keyword evidence="11" id="KW-1185">Reference proteome</keyword>
<feature type="coiled-coil region" evidence="6">
    <location>
        <begin position="142"/>
        <end position="169"/>
    </location>
</feature>
<comment type="caution">
    <text evidence="10">The sequence shown here is derived from an EMBL/GenBank/DDBJ whole genome shotgun (WGS) entry which is preliminary data.</text>
</comment>
<dbReference type="PANTHER" id="PTHR45436:SF5">
    <property type="entry name" value="SENSOR HISTIDINE KINASE TRCS"/>
    <property type="match status" value="1"/>
</dbReference>
<dbReference type="PANTHER" id="PTHR45436">
    <property type="entry name" value="SENSOR HISTIDINE KINASE YKOH"/>
    <property type="match status" value="1"/>
</dbReference>
<dbReference type="GO" id="GO:0004673">
    <property type="term" value="F:protein histidine kinase activity"/>
    <property type="evidence" value="ECO:0007669"/>
    <property type="project" value="UniProtKB-EC"/>
</dbReference>
<protein>
    <recommendedName>
        <fullName evidence="2">histidine kinase</fullName>
        <ecNumber evidence="2">2.7.13.3</ecNumber>
    </recommendedName>
</protein>
<evidence type="ECO:0000256" key="6">
    <source>
        <dbReference type="SAM" id="Coils"/>
    </source>
</evidence>
<evidence type="ECO:0000256" key="5">
    <source>
        <dbReference type="ARBA" id="ARBA00022777"/>
    </source>
</evidence>
<dbReference type="Gene3D" id="3.30.565.10">
    <property type="entry name" value="Histidine kinase-like ATPase, C-terminal domain"/>
    <property type="match status" value="1"/>
</dbReference>
<reference evidence="10 11" key="1">
    <citation type="submission" date="2020-08" db="EMBL/GenBank/DDBJ databases">
        <title>Sequencing the genomes of 1000 actinobacteria strains.</title>
        <authorList>
            <person name="Klenk H.-P."/>
        </authorList>
    </citation>
    <scope>NUCLEOTIDE SEQUENCE [LARGE SCALE GENOMIC DNA]</scope>
    <source>
        <strain evidence="10 11">DSM 46659</strain>
    </source>
</reference>
<dbReference type="EC" id="2.7.13.3" evidence="2"/>
<dbReference type="GO" id="GO:0005886">
    <property type="term" value="C:plasma membrane"/>
    <property type="evidence" value="ECO:0007669"/>
    <property type="project" value="TreeGrafter"/>
</dbReference>
<evidence type="ECO:0000256" key="4">
    <source>
        <dbReference type="ARBA" id="ARBA00022679"/>
    </source>
</evidence>
<keyword evidence="8" id="KW-1133">Transmembrane helix</keyword>
<keyword evidence="3" id="KW-0597">Phosphoprotein</keyword>
<feature type="transmembrane region" description="Helical" evidence="8">
    <location>
        <begin position="18"/>
        <end position="37"/>
    </location>
</feature>
<dbReference type="InterPro" id="IPR036890">
    <property type="entry name" value="HATPase_C_sf"/>
</dbReference>
<dbReference type="Proteomes" id="UP000546642">
    <property type="component" value="Unassembled WGS sequence"/>
</dbReference>
<keyword evidence="8" id="KW-0472">Membrane</keyword>
<evidence type="ECO:0000313" key="10">
    <source>
        <dbReference type="EMBL" id="MBB6174879.1"/>
    </source>
</evidence>
<keyword evidence="5 10" id="KW-0418">Kinase</keyword>
<feature type="region of interest" description="Disordered" evidence="7">
    <location>
        <begin position="441"/>
        <end position="534"/>
    </location>
</feature>
<dbReference type="Pfam" id="PF02518">
    <property type="entry name" value="HATPase_c"/>
    <property type="match status" value="1"/>
</dbReference>
<evidence type="ECO:0000256" key="8">
    <source>
        <dbReference type="SAM" id="Phobius"/>
    </source>
</evidence>
<sequence length="534" mass="56102">MSAHTPADDQRLPPPGRLAGYVLLGATVAIAPVWTWVTLSVPWSVRAPVLVGGIATGAVAVAALAAAAYFAATARRERERAAYAETGTARLEREVLHLSNTALPALAGRVREGVPAGSALAEADLPGHHALRHMAEHTARTLEESERRATAARNALAEMESEAAVLTDETLPALAARIRESRSSSVDTALADVVRPTNGELRRAVGQTARALSEAERRSGAAMAGCASAAARVQAQVTSLLARLRELEDTYGDQEEIFADLLDLDHSVSQTGRLADSFALLSGGRSGRRWTKPITIESVLRGAMGRINAYRRVRVHSASTVAVAGYAAEGVIHAVAELMDNAAAFSAHDTEVHVYVEEENTGVTVIIEDSGLGMRARERRRAEQLVSEPMDLATLPGTRLGLAVVGRLAAKYGLTVSFRPSSRGGTGAVVLIPQHLITQPRAQATEPAAPPSPAPEPALSRAGARPAEARDGGGRDGLPRRRRGETLAAANGSAPPPPAASVPRERRDSGARFAAFRQAGRGRGPSETGEGDRP</sequence>
<evidence type="ECO:0000313" key="11">
    <source>
        <dbReference type="Proteomes" id="UP000546642"/>
    </source>
</evidence>
<name>A0A7W9YMI0_9ACTN</name>
<dbReference type="EMBL" id="JACHDS010000001">
    <property type="protein sequence ID" value="MBB6174879.1"/>
    <property type="molecule type" value="Genomic_DNA"/>
</dbReference>
<evidence type="ECO:0000259" key="9">
    <source>
        <dbReference type="SMART" id="SM00387"/>
    </source>
</evidence>
<accession>A0A7W9YMI0</accession>
<organism evidence="10 11">
    <name type="scientific">Nocardiopsis mwathae</name>
    <dbReference type="NCBI Taxonomy" id="1472723"/>
    <lineage>
        <taxon>Bacteria</taxon>
        <taxon>Bacillati</taxon>
        <taxon>Actinomycetota</taxon>
        <taxon>Actinomycetes</taxon>
        <taxon>Streptosporangiales</taxon>
        <taxon>Nocardiopsidaceae</taxon>
        <taxon>Nocardiopsis</taxon>
    </lineage>
</organism>
<dbReference type="AlphaFoldDB" id="A0A7W9YMI0"/>
<feature type="compositionally biased region" description="Basic and acidic residues" evidence="7">
    <location>
        <begin position="467"/>
        <end position="479"/>
    </location>
</feature>
<gene>
    <name evidence="10" type="ORF">HNR23_004939</name>
</gene>
<evidence type="ECO:0000256" key="2">
    <source>
        <dbReference type="ARBA" id="ARBA00012438"/>
    </source>
</evidence>
<dbReference type="RefSeq" id="WP_184079190.1">
    <property type="nucleotide sequence ID" value="NZ_JACHDS010000001.1"/>
</dbReference>
<keyword evidence="8" id="KW-0812">Transmembrane</keyword>
<keyword evidence="4" id="KW-0808">Transferase</keyword>
<dbReference type="SMART" id="SM00387">
    <property type="entry name" value="HATPase_c"/>
    <property type="match status" value="1"/>
</dbReference>
<evidence type="ECO:0000256" key="7">
    <source>
        <dbReference type="SAM" id="MobiDB-lite"/>
    </source>
</evidence>